<protein>
    <submittedName>
        <fullName evidence="1">Uncharacterized protein</fullName>
    </submittedName>
</protein>
<organism evidence="1 2">
    <name type="scientific">Portunus trituberculatus</name>
    <name type="common">Swimming crab</name>
    <name type="synonym">Neptunus trituberculatus</name>
    <dbReference type="NCBI Taxonomy" id="210409"/>
    <lineage>
        <taxon>Eukaryota</taxon>
        <taxon>Metazoa</taxon>
        <taxon>Ecdysozoa</taxon>
        <taxon>Arthropoda</taxon>
        <taxon>Crustacea</taxon>
        <taxon>Multicrustacea</taxon>
        <taxon>Malacostraca</taxon>
        <taxon>Eumalacostraca</taxon>
        <taxon>Eucarida</taxon>
        <taxon>Decapoda</taxon>
        <taxon>Pleocyemata</taxon>
        <taxon>Brachyura</taxon>
        <taxon>Eubrachyura</taxon>
        <taxon>Portunoidea</taxon>
        <taxon>Portunidae</taxon>
        <taxon>Portuninae</taxon>
        <taxon>Portunus</taxon>
    </lineage>
</organism>
<evidence type="ECO:0000313" key="2">
    <source>
        <dbReference type="Proteomes" id="UP000324222"/>
    </source>
</evidence>
<accession>A0A5B7I6I3</accession>
<proteinExistence type="predicted"/>
<reference evidence="1 2" key="1">
    <citation type="submission" date="2019-05" db="EMBL/GenBank/DDBJ databases">
        <title>Another draft genome of Portunus trituberculatus and its Hox gene families provides insights of decapod evolution.</title>
        <authorList>
            <person name="Jeong J.-H."/>
            <person name="Song I."/>
            <person name="Kim S."/>
            <person name="Choi T."/>
            <person name="Kim D."/>
            <person name="Ryu S."/>
            <person name="Kim W."/>
        </authorList>
    </citation>
    <scope>NUCLEOTIDE SEQUENCE [LARGE SCALE GENOMIC DNA]</scope>
    <source>
        <tissue evidence="1">Muscle</tissue>
    </source>
</reference>
<comment type="caution">
    <text evidence="1">The sequence shown here is derived from an EMBL/GenBank/DDBJ whole genome shotgun (WGS) entry which is preliminary data.</text>
</comment>
<name>A0A5B7I6I3_PORTR</name>
<evidence type="ECO:0000313" key="1">
    <source>
        <dbReference type="EMBL" id="MPC76424.1"/>
    </source>
</evidence>
<keyword evidence="2" id="KW-1185">Reference proteome</keyword>
<sequence>MAVGVGRAFTKPHLSYRKTSLYKALSNPKRLPNSKLPSDVGEVTAESLPPCVLPSQCGVWPGAAGGWLCGCSCFLTLTHHSVLGKCWWCCLTLTRLPVVQLTQCQWRPDTLGAATVLAWHACHWLVPFLSATSETTLLRHMKEESSLWQRVSF</sequence>
<gene>
    <name evidence="1" type="ORF">E2C01_070835</name>
</gene>
<dbReference type="EMBL" id="VSRR010043324">
    <property type="protein sequence ID" value="MPC76424.1"/>
    <property type="molecule type" value="Genomic_DNA"/>
</dbReference>
<dbReference type="AlphaFoldDB" id="A0A5B7I6I3"/>
<dbReference type="Proteomes" id="UP000324222">
    <property type="component" value="Unassembled WGS sequence"/>
</dbReference>